<dbReference type="Proteomes" id="UP000286097">
    <property type="component" value="Unassembled WGS sequence"/>
</dbReference>
<dbReference type="AlphaFoldDB" id="A0A425BZJ2"/>
<dbReference type="InterPro" id="IPR023393">
    <property type="entry name" value="START-like_dom_sf"/>
</dbReference>
<comment type="caution">
    <text evidence="1">The sequence shown here is derived from an EMBL/GenBank/DDBJ whole genome shotgun (WGS) entry which is preliminary data.</text>
</comment>
<dbReference type="PANTHER" id="PTHR13510">
    <property type="entry name" value="FYVE-FINGER-CONTAINING RAB5 EFFECTOR PROTEIN RABENOSYN-5-RELATED"/>
    <property type="match status" value="1"/>
</dbReference>
<evidence type="ECO:0000313" key="2">
    <source>
        <dbReference type="Proteomes" id="UP000286097"/>
    </source>
</evidence>
<dbReference type="Gene3D" id="3.30.530.20">
    <property type="match status" value="1"/>
</dbReference>
<organism evidence="1 2">
    <name type="scientific">Peronospora effusa</name>
    <dbReference type="NCBI Taxonomy" id="542832"/>
    <lineage>
        <taxon>Eukaryota</taxon>
        <taxon>Sar</taxon>
        <taxon>Stramenopiles</taxon>
        <taxon>Oomycota</taxon>
        <taxon>Peronosporomycetes</taxon>
        <taxon>Peronosporales</taxon>
        <taxon>Peronosporaceae</taxon>
        <taxon>Peronospora</taxon>
    </lineage>
</organism>
<dbReference type="VEuPathDB" id="FungiDB:DD237_002318"/>
<dbReference type="PANTHER" id="PTHR13510:SF44">
    <property type="entry name" value="RABENOSYN-5"/>
    <property type="match status" value="1"/>
</dbReference>
<dbReference type="EMBL" id="QKXF01000649">
    <property type="protein sequence ID" value="RQM10244.1"/>
    <property type="molecule type" value="Genomic_DNA"/>
</dbReference>
<evidence type="ECO:0000313" key="1">
    <source>
        <dbReference type="EMBL" id="RQM10244.1"/>
    </source>
</evidence>
<sequence length="849" mass="95884">MKFPLSACPFQPLVLSDSEKDSMKSISDDILTKTMAEYERMLIHENGVVDTERWKLIKRKENLSAYQDRCAHVVTRRASCSTFKPTIEGTTDSTFFPSTPDPTKQRLLWHGTINCDLDDLMLGGINQNADMWKVKSSYVEDNRLDYFVISSIKKRTVDKPFDGLQVTWTVNDIGPALAKPLMRPRDFVFMESTGITHSPITGERIGYHICKSLRLPGVPELSDYKLVRGKIELYHIFRQKSKGVVEVYVRALCDLQGGMPPTSVPFFSAEAMSTLSLTAFCAERHKVIWLLHTSMEQPCESEDSSLDICSVCMKGLSKSLLPFMNKNCQICSGRICARCRIPKKLSFLNRRTRGIIKKNVDICTRCVHTSAHMNAFTVAQGELALENPISIFYESAHTANAITMRASCPFETPLSLSERDRLSMHKLAQRYVNETMVDYEHVLVSKSGLPNATRWKPVTRKYNVIVYQDQLAIEEIKRQKRKTKSLGDILDMTRVGDLLSRSVGPGTLRSAATVCNRDTVVSELNKTPTMIWMGTIECELDDLMYGLGSQSDEVTRINSSYSGNNMQDFATLALLEKATPSDSFHSLQLKWEVNSTLTKAKPLWRSCDFVYLEATGVIVSRSTGQRIGYQILHSLDVRGITDLPRHKLTRGRLKVYQLFRQKSKGTVEVFAKGMVDLAGDIPVTMVSYATIEAANWVNTAAECARKRKLNWLLFTAATKCPTYAATGHNDSCCSVCARKLRNAFGQKTFFDCHICTERVCYRCHVRQELSFITPDKTSFVVNRKSIDLCTRCVHTATQTNAQRVALEERALGDPVSMYKYISREKHLLLETATCFDVKNYGGRRKESNP</sequence>
<evidence type="ECO:0008006" key="3">
    <source>
        <dbReference type="Google" id="ProtNLM"/>
    </source>
</evidence>
<reference evidence="1 2" key="1">
    <citation type="submission" date="2018-06" db="EMBL/GenBank/DDBJ databases">
        <title>Comparative genomics of downy mildews reveals potential adaptations to biotrophy.</title>
        <authorList>
            <person name="Fletcher K."/>
            <person name="Klosterman S.J."/>
            <person name="Derevnina L."/>
            <person name="Martin F."/>
            <person name="Koike S."/>
            <person name="Reyes Chin-Wo S."/>
            <person name="Mou B."/>
            <person name="Michelmore R."/>
        </authorList>
    </citation>
    <scope>NUCLEOTIDE SEQUENCE [LARGE SCALE GENOMIC DNA]</scope>
    <source>
        <strain evidence="1 2">R13</strain>
    </source>
</reference>
<proteinExistence type="predicted"/>
<accession>A0A425BZJ2</accession>
<protein>
    <recommendedName>
        <fullName evidence="3">FYVE-type domain-containing protein</fullName>
    </recommendedName>
</protein>
<name>A0A425BZJ2_9STRA</name>
<dbReference type="InterPro" id="IPR052727">
    <property type="entry name" value="Rab4/Rab5_effector"/>
</dbReference>
<gene>
    <name evidence="1" type="ORF">DD237_002318</name>
</gene>